<name>A0A6J5L1M9_9CAUD</name>
<dbReference type="EMBL" id="LR796195">
    <property type="protein sequence ID" value="CAB4126320.1"/>
    <property type="molecule type" value="Genomic_DNA"/>
</dbReference>
<reference evidence="1" key="1">
    <citation type="submission" date="2020-04" db="EMBL/GenBank/DDBJ databases">
        <authorList>
            <person name="Chiriac C."/>
            <person name="Salcher M."/>
            <person name="Ghai R."/>
            <person name="Kavagutti S V."/>
        </authorList>
    </citation>
    <scope>NUCLEOTIDE SEQUENCE</scope>
</reference>
<accession>A0A6J5L1M9</accession>
<gene>
    <name evidence="1" type="ORF">UFOVP88_3</name>
</gene>
<sequence>MDAKIKAAKAKMDKDMEGLMKADKKRDKKCEYDAKMAKKKKK</sequence>
<evidence type="ECO:0000313" key="1">
    <source>
        <dbReference type="EMBL" id="CAB4126320.1"/>
    </source>
</evidence>
<protein>
    <submittedName>
        <fullName evidence="1">Uncharacterized protein</fullName>
    </submittedName>
</protein>
<proteinExistence type="predicted"/>
<organism evidence="1">
    <name type="scientific">uncultured Caudovirales phage</name>
    <dbReference type="NCBI Taxonomy" id="2100421"/>
    <lineage>
        <taxon>Viruses</taxon>
        <taxon>Duplodnaviria</taxon>
        <taxon>Heunggongvirae</taxon>
        <taxon>Uroviricota</taxon>
        <taxon>Caudoviricetes</taxon>
        <taxon>Peduoviridae</taxon>
        <taxon>Maltschvirus</taxon>
        <taxon>Maltschvirus maltsch</taxon>
    </lineage>
</organism>